<dbReference type="PANTHER" id="PTHR47018:SF3">
    <property type="entry name" value="MYCBP-ASSOCIATED PROTEIN"/>
    <property type="match status" value="1"/>
</dbReference>
<reference evidence="2" key="1">
    <citation type="submission" date="2021-02" db="EMBL/GenBank/DDBJ databases">
        <authorList>
            <person name="Nowell W R."/>
        </authorList>
    </citation>
    <scope>NUCLEOTIDE SEQUENCE</scope>
</reference>
<dbReference type="EMBL" id="CAJOBA010003885">
    <property type="protein sequence ID" value="CAF3696077.1"/>
    <property type="molecule type" value="Genomic_DNA"/>
</dbReference>
<accession>A0A8S2HY38</accession>
<dbReference type="AlphaFoldDB" id="A0A8S2HY38"/>
<gene>
    <name evidence="1" type="ORF">OVA965_LOCUS10478</name>
    <name evidence="2" type="ORF">TMI583_LOCUS10474</name>
</gene>
<sequence>MKNFMILIWDVLDGSGVNELLGKIYKGATLRSILNVHHFNKSLRCCKLLYTALSILLIEQFLTTSPLPDQILSVLSAVPNGYDYLKNETKQKWFKDLTNELKKVELSDVFTTWAVGCSQQNITFKFWLFVLQCLFEPLIELNMAIRTSNFSARNGSLSKMAPLFFANNHRNYARLFAQHFFDLRSSSASLLQHLARSFAVNRTQRPFSYIAMDQTIECTINKHGKSHGGISGRFNEQSINNWTNSFAYRAILSTVTNEIAGLETSKNTIDSHIECQPNRVQVDNEDLSTIVSKLNEENLFSFQHQHCRILSSGELIHGDIINNICSSFERGLEALKTYTEQRLVNKSVTLDEPLRAMRRLRIRDNDTYTAGVAAKGRASSKKQNNINQITKTVDEYITRIIILAECRNLDITELFSYEFTDAPLSLCDKDNWNFMNQQTKADALNFLRDKFPTAFSRVCPITFDQCALIVDGGSLLEIRPSSKHSTVYDYAAQLLQNVIIQQFKSFDRIDIVFDSHISKALKAYTQRHGNDNMSNKYDLKKSDLLASKYHEFVHGNRAVLAKCMSECWREPALVQLLPDHKVLVVAGPSEEAIILKKDVAPGIIEELECNHIEADTRMLLHAQVIQSTYVFKKVIIQATDTDVILLCIANAKIIGLEALVVKSLNTTTKVHTYINSIYIAQEIIDKWHFDPSVLLTLHALSGCDTTSFIRNITKTNFLQTYFNDPSAYEEITNFDLFPATTGAIFAAEKLLLTCYTRNRNEGGAAQKSVRQYLSLDELRSEIALNSFKRHHKNIVLNLPPTSDSFYYHCLRSSMQINTWQQAFEQFMNLPSSIGNGYELVDDEVKIKWKSKSSSASLDNGLQTCGRCSTGCKRCKCAKNGYICTIYCECSDNCSNRPVTSFISSSVDHLVWILSLEQRRSMRSKMKTAILLTTKMISSSSGNARMKESYTSEHDDHTYCTPSRLFSQSEASIMKQRKIFTVKTPKPIPVRLPPSTTTIRRAKPVYEKTTLRRRPLTDINGEFIFAQESTARQHKRSRRSSYSRYDMLDDLENSSYFQ</sequence>
<evidence type="ECO:0000313" key="3">
    <source>
        <dbReference type="Proteomes" id="UP000682733"/>
    </source>
</evidence>
<organism evidence="2 3">
    <name type="scientific">Didymodactylos carnosus</name>
    <dbReference type="NCBI Taxonomy" id="1234261"/>
    <lineage>
        <taxon>Eukaryota</taxon>
        <taxon>Metazoa</taxon>
        <taxon>Spiralia</taxon>
        <taxon>Gnathifera</taxon>
        <taxon>Rotifera</taxon>
        <taxon>Eurotatoria</taxon>
        <taxon>Bdelloidea</taxon>
        <taxon>Philodinida</taxon>
        <taxon>Philodinidae</taxon>
        <taxon>Didymodactylos</taxon>
    </lineage>
</organism>
<evidence type="ECO:0000313" key="1">
    <source>
        <dbReference type="EMBL" id="CAF0918195.1"/>
    </source>
</evidence>
<dbReference type="EMBL" id="CAJNOK010003884">
    <property type="protein sequence ID" value="CAF0918195.1"/>
    <property type="molecule type" value="Genomic_DNA"/>
</dbReference>
<comment type="caution">
    <text evidence="2">The sequence shown here is derived from an EMBL/GenBank/DDBJ whole genome shotgun (WGS) entry which is preliminary data.</text>
</comment>
<proteinExistence type="predicted"/>
<name>A0A8S2HY38_9BILA</name>
<evidence type="ECO:0000313" key="2">
    <source>
        <dbReference type="EMBL" id="CAF3696077.1"/>
    </source>
</evidence>
<evidence type="ECO:0008006" key="4">
    <source>
        <dbReference type="Google" id="ProtNLM"/>
    </source>
</evidence>
<dbReference type="Proteomes" id="UP000682733">
    <property type="component" value="Unassembled WGS sequence"/>
</dbReference>
<dbReference type="PANTHER" id="PTHR47018">
    <property type="entry name" value="CXC DOMAIN-CONTAINING PROTEIN-RELATED"/>
    <property type="match status" value="1"/>
</dbReference>
<protein>
    <recommendedName>
        <fullName evidence="4">Tesmin/TSO1-like CXC domain-containing protein</fullName>
    </recommendedName>
</protein>
<dbReference type="Proteomes" id="UP000677228">
    <property type="component" value="Unassembled WGS sequence"/>
</dbReference>